<evidence type="ECO:0000313" key="8">
    <source>
        <dbReference type="Proteomes" id="UP000277921"/>
    </source>
</evidence>
<evidence type="ECO:0000256" key="5">
    <source>
        <dbReference type="RuleBase" id="RU003682"/>
    </source>
</evidence>
<dbReference type="AlphaFoldDB" id="A0A3N8PTT9"/>
<comment type="caution">
    <text evidence="7">The sequence shown here is derived from an EMBL/GenBank/DDBJ whole genome shotgun (WGS) entry which is preliminary data.</text>
</comment>
<dbReference type="SUPFAM" id="SSF51197">
    <property type="entry name" value="Clavaminate synthase-like"/>
    <property type="match status" value="1"/>
</dbReference>
<dbReference type="InterPro" id="IPR026992">
    <property type="entry name" value="DIOX_N"/>
</dbReference>
<dbReference type="PROSITE" id="PS51471">
    <property type="entry name" value="FE2OG_OXY"/>
    <property type="match status" value="1"/>
</dbReference>
<dbReference type="GO" id="GO:0046872">
    <property type="term" value="F:metal ion binding"/>
    <property type="evidence" value="ECO:0007669"/>
    <property type="project" value="UniProtKB-KW"/>
</dbReference>
<dbReference type="PANTHER" id="PTHR10209">
    <property type="entry name" value="OXIDOREDUCTASE, 2OG-FE II OXYGENASE FAMILY PROTEIN"/>
    <property type="match status" value="1"/>
</dbReference>
<feature type="domain" description="Fe2OG dioxygenase" evidence="6">
    <location>
        <begin position="171"/>
        <end position="275"/>
    </location>
</feature>
<evidence type="ECO:0000313" key="7">
    <source>
        <dbReference type="EMBL" id="RQT15004.1"/>
    </source>
</evidence>
<evidence type="ECO:0000256" key="2">
    <source>
        <dbReference type="ARBA" id="ARBA00022723"/>
    </source>
</evidence>
<organism evidence="7 8">
    <name type="scientific">Burkholderia contaminans</name>
    <dbReference type="NCBI Taxonomy" id="488447"/>
    <lineage>
        <taxon>Bacteria</taxon>
        <taxon>Pseudomonadati</taxon>
        <taxon>Pseudomonadota</taxon>
        <taxon>Betaproteobacteria</taxon>
        <taxon>Burkholderiales</taxon>
        <taxon>Burkholderiaceae</taxon>
        <taxon>Burkholderia</taxon>
        <taxon>Burkholderia cepacia complex</taxon>
    </lineage>
</organism>
<proteinExistence type="inferred from homology"/>
<sequence length="342" mass="38168">MSKSSLPIVDLSQFREVSTRSSFVAELRDVLYDHGFFYLTGHAVAPELTARVIEVSQQFFALPEEDKLAIEMVKSRHFRGYNRVGFELTGGKKDWREQVDFDTDKPALDLKAGDAPWKRAIGPNQWPEALPELRDVILKYQAEATRVGREVLKAIAVAINHPEDTFESMFEPHPAQHLKIVRYPGSDLIENQQGVGAHKDGGLITILLNDHNPGLMVQTSTGEWIEAPPIPGLFIVNTGELLEMITDGFVRADVHRVITPPAGVSRYSVPFFLGANLLAPLPQLRVAGDLRRAVRGITKDPTNPLFQDVGTNHLKARIRSHPDVARAHYKDVELRANGFAYV</sequence>
<protein>
    <submittedName>
        <fullName evidence="7">Isopenicillin N synthase family oxygenase</fullName>
    </submittedName>
</protein>
<comment type="similarity">
    <text evidence="1 5">Belongs to the iron/ascorbate-dependent oxidoreductase family.</text>
</comment>
<dbReference type="Pfam" id="PF03171">
    <property type="entry name" value="2OG-FeII_Oxy"/>
    <property type="match status" value="1"/>
</dbReference>
<dbReference type="InterPro" id="IPR044861">
    <property type="entry name" value="IPNS-like_FE2OG_OXY"/>
</dbReference>
<keyword evidence="2 5" id="KW-0479">Metal-binding</keyword>
<dbReference type="GO" id="GO:0016491">
    <property type="term" value="F:oxidoreductase activity"/>
    <property type="evidence" value="ECO:0007669"/>
    <property type="project" value="UniProtKB-KW"/>
</dbReference>
<name>A0A3N8PTT9_9BURK</name>
<dbReference type="InterPro" id="IPR005123">
    <property type="entry name" value="Oxoglu/Fe-dep_dioxygenase_dom"/>
</dbReference>
<dbReference type="Proteomes" id="UP000277921">
    <property type="component" value="Unassembled WGS sequence"/>
</dbReference>
<dbReference type="Gene3D" id="2.60.120.330">
    <property type="entry name" value="B-lactam Antibiotic, Isopenicillin N Synthase, Chain"/>
    <property type="match status" value="1"/>
</dbReference>
<dbReference type="RefSeq" id="WP_124580150.1">
    <property type="nucleotide sequence ID" value="NZ_QTQV01000009.1"/>
</dbReference>
<evidence type="ECO:0000256" key="4">
    <source>
        <dbReference type="ARBA" id="ARBA00023004"/>
    </source>
</evidence>
<accession>A0A3N8PTT9</accession>
<evidence type="ECO:0000256" key="3">
    <source>
        <dbReference type="ARBA" id="ARBA00023002"/>
    </source>
</evidence>
<evidence type="ECO:0000259" key="6">
    <source>
        <dbReference type="PROSITE" id="PS51471"/>
    </source>
</evidence>
<dbReference type="Pfam" id="PF14226">
    <property type="entry name" value="DIOX_N"/>
    <property type="match status" value="1"/>
</dbReference>
<dbReference type="InterPro" id="IPR027443">
    <property type="entry name" value="IPNS-like_sf"/>
</dbReference>
<keyword evidence="3 5" id="KW-0560">Oxidoreductase</keyword>
<dbReference type="PANTHER" id="PTHR10209:SF885">
    <property type="entry name" value="2OG-FE(II) OXYGENASE FAMILY, PUTATIVE (AFU_ORTHOLOGUE AFUA_2G00750)-RELATED"/>
    <property type="match status" value="1"/>
</dbReference>
<evidence type="ECO:0000256" key="1">
    <source>
        <dbReference type="ARBA" id="ARBA00008056"/>
    </source>
</evidence>
<dbReference type="PRINTS" id="PR00682">
    <property type="entry name" value="IPNSYNTHASE"/>
</dbReference>
<reference evidence="7 8" key="1">
    <citation type="submission" date="2018-08" db="EMBL/GenBank/DDBJ databases">
        <title>Comparative analysis of Burkholderia isolates from Puerto Rico.</title>
        <authorList>
            <person name="Hall C."/>
            <person name="Sahl J."/>
            <person name="Wagner D."/>
        </authorList>
    </citation>
    <scope>NUCLEOTIDE SEQUENCE [LARGE SCALE GENOMIC DNA]</scope>
    <source>
        <strain evidence="7 8">Bp9025</strain>
    </source>
</reference>
<gene>
    <name evidence="7" type="ORF">DF051_17840</name>
</gene>
<dbReference type="EMBL" id="QTQV01000009">
    <property type="protein sequence ID" value="RQT15004.1"/>
    <property type="molecule type" value="Genomic_DNA"/>
</dbReference>
<keyword evidence="4 5" id="KW-0408">Iron</keyword>